<dbReference type="AlphaFoldDB" id="A0AAD7MH88"/>
<sequence>MKPRNSEASTIVPANSTVATATSDTVTKPAQEDLIVTTRLMDVDKEDLLDYGSPTATNVEPGALAKGDDLVTFTDGERGGDESGNNESTNPGLVNFAEFTTEKIHRLKLELAIANTRHSDVKADLAAEREITCKQFVEIDRKNYEIEQLEVIRVKIMDKAQWWEAEAKEVRGHLDDAKADIADLRQELTQLRPPQEVTRSSAVPEQDVNMDRPNEERFGTFVLGAMREQQLRERAAADARLPKPTGYARRTVKDFRLVAPPAGWEVHEYDEEGMPDSIATWQRMFDIQSIQRVWPYGYLLFKHYLFSKGVPKAERSVIHSWAIKHYKMPDWVSDIMRAVGAEMDATQKADEIARYKDCSIPAITVYNPTAFGKVIQYRQKDVMAVPYLDDGSRGLESTDRRVLCQSVDEHIIDMMLCPSWFAAVLTDLNIMVAPNLNISQWQFGEVPAPVTEEEFVHHVAAMGINTAMINNVYEYAHEWLSLAMQSEHLLKGTGWTSEKAAKIYEPSQEVDPPVYKVPVEHDILLHAPSLPYPAKADTWPVYCMFEWNHPDLKDIPRQEELKIQAAINKHRGQPMCAHYANNPRDNRVSIINPFTIGARKKNQRKESAEAKWCEYIYHIHHLTSPHCHIPHRITTNRVRRITNSGGLRRFADYPEHAHTDFTASAWGIISYSIRGLWSVIVHASTV</sequence>
<keyword evidence="3" id="KW-1185">Reference proteome</keyword>
<reference evidence="2" key="1">
    <citation type="submission" date="2023-03" db="EMBL/GenBank/DDBJ databases">
        <title>Massive genome expansion in bonnet fungi (Mycena s.s.) driven by repeated elements and novel gene families across ecological guilds.</title>
        <authorList>
            <consortium name="Lawrence Berkeley National Laboratory"/>
            <person name="Harder C.B."/>
            <person name="Miyauchi S."/>
            <person name="Viragh M."/>
            <person name="Kuo A."/>
            <person name="Thoen E."/>
            <person name="Andreopoulos B."/>
            <person name="Lu D."/>
            <person name="Skrede I."/>
            <person name="Drula E."/>
            <person name="Henrissat B."/>
            <person name="Morin E."/>
            <person name="Kohler A."/>
            <person name="Barry K."/>
            <person name="LaButti K."/>
            <person name="Morin E."/>
            <person name="Salamov A."/>
            <person name="Lipzen A."/>
            <person name="Mereny Z."/>
            <person name="Hegedus B."/>
            <person name="Baldrian P."/>
            <person name="Stursova M."/>
            <person name="Weitz H."/>
            <person name="Taylor A."/>
            <person name="Grigoriev I.V."/>
            <person name="Nagy L.G."/>
            <person name="Martin F."/>
            <person name="Kauserud H."/>
        </authorList>
    </citation>
    <scope>NUCLEOTIDE SEQUENCE</scope>
    <source>
        <strain evidence="2">CBHHK188m</strain>
    </source>
</reference>
<gene>
    <name evidence="2" type="ORF">DFH07DRAFT_973782</name>
</gene>
<comment type="caution">
    <text evidence="2">The sequence shown here is derived from an EMBL/GenBank/DDBJ whole genome shotgun (WGS) entry which is preliminary data.</text>
</comment>
<feature type="compositionally biased region" description="Polar residues" evidence="1">
    <location>
        <begin position="83"/>
        <end position="92"/>
    </location>
</feature>
<evidence type="ECO:0000256" key="1">
    <source>
        <dbReference type="SAM" id="MobiDB-lite"/>
    </source>
</evidence>
<evidence type="ECO:0000313" key="2">
    <source>
        <dbReference type="EMBL" id="KAJ7716804.1"/>
    </source>
</evidence>
<feature type="region of interest" description="Disordered" evidence="1">
    <location>
        <begin position="74"/>
        <end position="93"/>
    </location>
</feature>
<organism evidence="2 3">
    <name type="scientific">Mycena maculata</name>
    <dbReference type="NCBI Taxonomy" id="230809"/>
    <lineage>
        <taxon>Eukaryota</taxon>
        <taxon>Fungi</taxon>
        <taxon>Dikarya</taxon>
        <taxon>Basidiomycota</taxon>
        <taxon>Agaricomycotina</taxon>
        <taxon>Agaricomycetes</taxon>
        <taxon>Agaricomycetidae</taxon>
        <taxon>Agaricales</taxon>
        <taxon>Marasmiineae</taxon>
        <taxon>Mycenaceae</taxon>
        <taxon>Mycena</taxon>
    </lineage>
</organism>
<accession>A0AAD7MH88</accession>
<proteinExistence type="predicted"/>
<dbReference type="EMBL" id="JARJLG010000327">
    <property type="protein sequence ID" value="KAJ7716804.1"/>
    <property type="molecule type" value="Genomic_DNA"/>
</dbReference>
<dbReference type="Proteomes" id="UP001215280">
    <property type="component" value="Unassembled WGS sequence"/>
</dbReference>
<dbReference type="CDD" id="cd00636">
    <property type="entry name" value="TroA-like"/>
    <property type="match status" value="1"/>
</dbReference>
<protein>
    <submittedName>
        <fullName evidence="2">Uncharacterized protein</fullName>
    </submittedName>
</protein>
<evidence type="ECO:0000313" key="3">
    <source>
        <dbReference type="Proteomes" id="UP001215280"/>
    </source>
</evidence>
<name>A0AAD7MH88_9AGAR</name>